<feature type="compositionally biased region" description="Polar residues" evidence="1">
    <location>
        <begin position="324"/>
        <end position="341"/>
    </location>
</feature>
<feature type="region of interest" description="Disordered" evidence="1">
    <location>
        <begin position="320"/>
        <end position="345"/>
    </location>
</feature>
<dbReference type="EMBL" id="KZ613499">
    <property type="protein sequence ID" value="PMD17551.1"/>
    <property type="molecule type" value="Genomic_DNA"/>
</dbReference>
<evidence type="ECO:0000313" key="4">
    <source>
        <dbReference type="Proteomes" id="UP000235672"/>
    </source>
</evidence>
<dbReference type="OrthoDB" id="10683650at2759"/>
<keyword evidence="2" id="KW-0812">Transmembrane</keyword>
<keyword evidence="2" id="KW-1133">Transmembrane helix</keyword>
<keyword evidence="4" id="KW-1185">Reference proteome</keyword>
<proteinExistence type="predicted"/>
<dbReference type="Proteomes" id="UP000235672">
    <property type="component" value="Unassembled WGS sequence"/>
</dbReference>
<protein>
    <submittedName>
        <fullName evidence="3">Uncharacterized protein</fullName>
    </submittedName>
</protein>
<evidence type="ECO:0000313" key="3">
    <source>
        <dbReference type="EMBL" id="PMD17551.1"/>
    </source>
</evidence>
<gene>
    <name evidence="3" type="ORF">NA56DRAFT_752224</name>
</gene>
<reference evidence="3 4" key="1">
    <citation type="submission" date="2016-05" db="EMBL/GenBank/DDBJ databases">
        <title>A degradative enzymes factory behind the ericoid mycorrhizal symbiosis.</title>
        <authorList>
            <consortium name="DOE Joint Genome Institute"/>
            <person name="Martino E."/>
            <person name="Morin E."/>
            <person name="Grelet G."/>
            <person name="Kuo A."/>
            <person name="Kohler A."/>
            <person name="Daghino S."/>
            <person name="Barry K."/>
            <person name="Choi C."/>
            <person name="Cichocki N."/>
            <person name="Clum A."/>
            <person name="Copeland A."/>
            <person name="Hainaut M."/>
            <person name="Haridas S."/>
            <person name="Labutti K."/>
            <person name="Lindquist E."/>
            <person name="Lipzen A."/>
            <person name="Khouja H.-R."/>
            <person name="Murat C."/>
            <person name="Ohm R."/>
            <person name="Olson A."/>
            <person name="Spatafora J."/>
            <person name="Veneault-Fourrey C."/>
            <person name="Henrissat B."/>
            <person name="Grigoriev I."/>
            <person name="Martin F."/>
            <person name="Perotto S."/>
        </authorList>
    </citation>
    <scope>NUCLEOTIDE SEQUENCE [LARGE SCALE GENOMIC DNA]</scope>
    <source>
        <strain evidence="3 4">UAMH 7357</strain>
    </source>
</reference>
<feature type="transmembrane region" description="Helical" evidence="2">
    <location>
        <begin position="377"/>
        <end position="397"/>
    </location>
</feature>
<sequence>MGILAHNESSFKSAAPSQCSYPDQLEPLVLALHPDSSVSKGAFSTGTGLGFPALSCEAVKYGKSLTIIRSVRRNITPLRMYYVAMDWPMPRESVESFSASRRWMRKPNYGVLRVPETVFPRQKHDTLASNSGIEGTFWSQIVPTYGSLFIPKTKGDPNENMRDTYCFISVQGLLLVMKGGPMPLPPDEKHQSYFIDRVIRDEFSGDEPLQIGLFSWRISRGIAAVGRDSATYRLSVFEWDVNTKPRSGVGIGSCDWPKGELRVQSHESSGLREEPSLRSRVSAAATAEGGSSGSRPWQWQWGMCVFLRAPVFTRATEQLVAPSRDSQQNELASSNPSSVRPTPQALAVKSLRSSRTPVFFPSLSALHLVAFFPPTTFTLFLLLHLHLHLSTFLLLLFRRYCTYLRREHNLPPEEPGPTITCPAIPNTAAVLSNSRPDVAQFRLDDETATFDNHIRHSIPGHDKYSIAKHIFDFELSILVLGQQLSSPSFRNCHKLACV</sequence>
<evidence type="ECO:0000256" key="2">
    <source>
        <dbReference type="SAM" id="Phobius"/>
    </source>
</evidence>
<organism evidence="3 4">
    <name type="scientific">Hyaloscypha hepaticicola</name>
    <dbReference type="NCBI Taxonomy" id="2082293"/>
    <lineage>
        <taxon>Eukaryota</taxon>
        <taxon>Fungi</taxon>
        <taxon>Dikarya</taxon>
        <taxon>Ascomycota</taxon>
        <taxon>Pezizomycotina</taxon>
        <taxon>Leotiomycetes</taxon>
        <taxon>Helotiales</taxon>
        <taxon>Hyaloscyphaceae</taxon>
        <taxon>Hyaloscypha</taxon>
    </lineage>
</organism>
<keyword evidence="2" id="KW-0472">Membrane</keyword>
<name>A0A2J6PU61_9HELO</name>
<feature type="compositionally biased region" description="Basic and acidic residues" evidence="1">
    <location>
        <begin position="265"/>
        <end position="277"/>
    </location>
</feature>
<accession>A0A2J6PU61</accession>
<evidence type="ECO:0000256" key="1">
    <source>
        <dbReference type="SAM" id="MobiDB-lite"/>
    </source>
</evidence>
<feature type="region of interest" description="Disordered" evidence="1">
    <location>
        <begin position="265"/>
        <end position="295"/>
    </location>
</feature>
<dbReference type="AlphaFoldDB" id="A0A2J6PU61"/>